<dbReference type="GO" id="GO:0005694">
    <property type="term" value="C:chromosome"/>
    <property type="evidence" value="ECO:0007669"/>
    <property type="project" value="InterPro"/>
</dbReference>
<evidence type="ECO:0000256" key="9">
    <source>
        <dbReference type="ARBA" id="ARBA00023242"/>
    </source>
</evidence>
<accession>A0A836KTF1</accession>
<evidence type="ECO:0000256" key="10">
    <source>
        <dbReference type="ARBA" id="ARBA00023306"/>
    </source>
</evidence>
<evidence type="ECO:0000256" key="12">
    <source>
        <dbReference type="SAM" id="Coils"/>
    </source>
</evidence>
<dbReference type="InterPro" id="IPR010935">
    <property type="entry name" value="SMC_hinge"/>
</dbReference>
<proteinExistence type="inferred from homology"/>
<name>A0A836KTF1_LEIEN</name>
<evidence type="ECO:0000256" key="4">
    <source>
        <dbReference type="ARBA" id="ARBA00022741"/>
    </source>
</evidence>
<dbReference type="EMBL" id="JAFHKP010000005">
    <property type="protein sequence ID" value="KAG5486306.1"/>
    <property type="molecule type" value="Genomic_DNA"/>
</dbReference>
<dbReference type="GO" id="GO:0005524">
    <property type="term" value="F:ATP binding"/>
    <property type="evidence" value="ECO:0007669"/>
    <property type="project" value="UniProtKB-KW"/>
</dbReference>
<dbReference type="GO" id="GO:0051301">
    <property type="term" value="P:cell division"/>
    <property type="evidence" value="ECO:0007669"/>
    <property type="project" value="UniProtKB-KW"/>
</dbReference>
<evidence type="ECO:0000256" key="3">
    <source>
        <dbReference type="ARBA" id="ARBA00022618"/>
    </source>
</evidence>
<keyword evidence="9 11" id="KW-0539">Nucleus</keyword>
<dbReference type="InterPro" id="IPR003395">
    <property type="entry name" value="RecF/RecN/SMC_N"/>
</dbReference>
<evidence type="ECO:0000259" key="14">
    <source>
        <dbReference type="SMART" id="SM00968"/>
    </source>
</evidence>
<comment type="similarity">
    <text evidence="2">Belongs to the SMC family. SMC2 subfamily.</text>
</comment>
<dbReference type="CDD" id="cd03273">
    <property type="entry name" value="ABC_SMC2_euk"/>
    <property type="match status" value="1"/>
</dbReference>
<keyword evidence="10" id="KW-0131">Cell cycle</keyword>
<evidence type="ECO:0000256" key="1">
    <source>
        <dbReference type="ARBA" id="ARBA00004123"/>
    </source>
</evidence>
<protein>
    <recommendedName>
        <fullName evidence="11">Structural maintenance of chromosomes protein</fullName>
    </recommendedName>
</protein>
<dbReference type="GO" id="GO:0005634">
    <property type="term" value="C:nucleus"/>
    <property type="evidence" value="ECO:0007669"/>
    <property type="project" value="UniProtKB-SubCell"/>
</dbReference>
<dbReference type="PANTHER" id="PTHR43977">
    <property type="entry name" value="STRUCTURAL MAINTENANCE OF CHROMOSOMES PROTEIN 3"/>
    <property type="match status" value="1"/>
</dbReference>
<reference evidence="15 16" key="1">
    <citation type="submission" date="2021-02" db="EMBL/GenBank/DDBJ databases">
        <title>Leishmania (Mundinia) enrietti genome sequencing and assembly.</title>
        <authorList>
            <person name="Almutairi H."/>
            <person name="Gatherer D."/>
        </authorList>
    </citation>
    <scope>NUCLEOTIDE SEQUENCE [LARGE SCALE GENOMIC DNA]</scope>
    <source>
        <strain evidence="15">CUR178</strain>
    </source>
</reference>
<organism evidence="15 16">
    <name type="scientific">Leishmania enriettii</name>
    <dbReference type="NCBI Taxonomy" id="5663"/>
    <lineage>
        <taxon>Eukaryota</taxon>
        <taxon>Discoba</taxon>
        <taxon>Euglenozoa</taxon>
        <taxon>Kinetoplastea</taxon>
        <taxon>Metakinetoplastina</taxon>
        <taxon>Trypanosomatida</taxon>
        <taxon>Trypanosomatidae</taxon>
        <taxon>Leishmaniinae</taxon>
        <taxon>Leishmania</taxon>
    </lineage>
</organism>
<gene>
    <name evidence="15" type="ORF">CUR178_07617</name>
</gene>
<dbReference type="InterPro" id="IPR036277">
    <property type="entry name" value="SMC_hinge_sf"/>
</dbReference>
<keyword evidence="6" id="KW-0067">ATP-binding</keyword>
<feature type="domain" description="SMC hinge" evidence="14">
    <location>
        <begin position="518"/>
        <end position="653"/>
    </location>
</feature>
<evidence type="ECO:0000313" key="15">
    <source>
        <dbReference type="EMBL" id="KAG5486306.1"/>
    </source>
</evidence>
<dbReference type="FunFam" id="3.40.50.300:FF:001880">
    <property type="entry name" value="Structural maintenance of chromosomes protein"/>
    <property type="match status" value="1"/>
</dbReference>
<dbReference type="SMART" id="SM00968">
    <property type="entry name" value="SMC_hinge"/>
    <property type="match status" value="1"/>
</dbReference>
<comment type="subcellular location">
    <subcellularLocation>
        <location evidence="1 11">Nucleus</location>
    </subcellularLocation>
</comment>
<dbReference type="PIRSF" id="PIRSF005719">
    <property type="entry name" value="SMC"/>
    <property type="match status" value="1"/>
</dbReference>
<dbReference type="Gene3D" id="3.40.50.300">
    <property type="entry name" value="P-loop containing nucleotide triphosphate hydrolases"/>
    <property type="match status" value="2"/>
</dbReference>
<keyword evidence="16" id="KW-1185">Reference proteome</keyword>
<evidence type="ECO:0000313" key="16">
    <source>
        <dbReference type="Proteomes" id="UP000674179"/>
    </source>
</evidence>
<feature type="region of interest" description="Disordered" evidence="13">
    <location>
        <begin position="1182"/>
        <end position="1214"/>
    </location>
</feature>
<dbReference type="Proteomes" id="UP000674179">
    <property type="component" value="Chromosome 5"/>
</dbReference>
<evidence type="ECO:0000256" key="5">
    <source>
        <dbReference type="ARBA" id="ARBA00022776"/>
    </source>
</evidence>
<evidence type="ECO:0000256" key="6">
    <source>
        <dbReference type="ARBA" id="ARBA00022840"/>
    </source>
</evidence>
<keyword evidence="4" id="KW-0547">Nucleotide-binding</keyword>
<dbReference type="Gene3D" id="3.30.70.1620">
    <property type="match status" value="1"/>
</dbReference>
<dbReference type="SUPFAM" id="SSF75553">
    <property type="entry name" value="Smc hinge domain"/>
    <property type="match status" value="1"/>
</dbReference>
<evidence type="ECO:0000256" key="13">
    <source>
        <dbReference type="SAM" id="MobiDB-lite"/>
    </source>
</evidence>
<keyword evidence="5" id="KW-0498">Mitosis</keyword>
<dbReference type="GO" id="GO:0016887">
    <property type="term" value="F:ATP hydrolysis activity"/>
    <property type="evidence" value="ECO:0007669"/>
    <property type="project" value="InterPro"/>
</dbReference>
<dbReference type="InterPro" id="IPR027417">
    <property type="entry name" value="P-loop_NTPase"/>
</dbReference>
<evidence type="ECO:0000256" key="11">
    <source>
        <dbReference type="PIRNR" id="PIRNR005719"/>
    </source>
</evidence>
<dbReference type="SUPFAM" id="SSF52540">
    <property type="entry name" value="P-loop containing nucleoside triphosphate hydrolases"/>
    <property type="match status" value="1"/>
</dbReference>
<dbReference type="GeneID" id="94174768"/>
<keyword evidence="7 12" id="KW-0175">Coiled coil</keyword>
<evidence type="ECO:0000256" key="2">
    <source>
        <dbReference type="ARBA" id="ARBA00005231"/>
    </source>
</evidence>
<dbReference type="Pfam" id="PF02463">
    <property type="entry name" value="SMC_N"/>
    <property type="match status" value="1"/>
</dbReference>
<dbReference type="OrthoDB" id="10255539at2759"/>
<keyword evidence="8" id="KW-0226">DNA condensation</keyword>
<dbReference type="RefSeq" id="XP_067695748.1">
    <property type="nucleotide sequence ID" value="XM_067839258.1"/>
</dbReference>
<dbReference type="FunFam" id="3.30.70.1620:FF:000007">
    <property type="entry name" value="Structural maintenance of chromosomes protein"/>
    <property type="match status" value="1"/>
</dbReference>
<dbReference type="KEGG" id="lenr:94174768"/>
<keyword evidence="3" id="KW-0132">Cell division</keyword>
<dbReference type="Pfam" id="PF06470">
    <property type="entry name" value="SMC_hinge"/>
    <property type="match status" value="1"/>
</dbReference>
<dbReference type="AlphaFoldDB" id="A0A836KTF1"/>
<evidence type="ECO:0000256" key="8">
    <source>
        <dbReference type="ARBA" id="ARBA00023067"/>
    </source>
</evidence>
<dbReference type="Gene3D" id="1.20.1060.20">
    <property type="match status" value="1"/>
</dbReference>
<sequence>MRVKSIVIDGFKSYAHRKELADLSPHFNAITGLNGSGKSNIFDAICFVMGITNLKRVRAEDPRELIFRAGTTGVHAARVTIEFVNDDPASAPPGYSCEEYPLITIGRQIKLGGRQQFFFNNTVSLQSKVKRFFESISLNVDNPHFMILQGTVHKLIGMRSQDILSLIEEAVGTKAFDHRRRTAETLIRNKERKMEEIDTNIEEQIRPLLETMRADQEEYGAYLRKCEQMDEKKRFRVALEYQTHQTQYAEAEATMEARKADTRSAKTQLQALPSQEEEATRRLVQLQDSLNSPSEAAISLRAEEDELKKAHSRLEGQLENCTKSLKQLETELKSLRKENERQSSSHAAFAARRQQQEQMLAQIKEGKETCARLRKGLKLLQSGVQAGTSGVSLAEERQQVDLQLIEQQSLVRRITERVEELVRQQRRVEAHQAEENARVRHLQHAYTNAAAALEKAKGVYAPLAQKQERKEALEAEISSLKREYQAEYESFQRQVSTVAARNYDLDYNRYACPPDTEENVLGRVGQLITPADPQHALGLMVGAQNQLLRVVVTDDRVAETIIRSGLRQRTAFFTLDKLQRQPAHAFIDEAKLQAARLVAEKQGGWVHRARDLVKVQAIPSPHHQQSQQLDALADFVFGNFLVCSSLRLAQELAYNRSIKVKAVTVEGEVAEPNGLMTGGSTRQLRDIFADLKTYTAQKEPLKALQRRTRALEVEYATLRETLRQHQHDIHAYMAAEAAAELSKQRFIVAANSAQSGAAELKEQMDREQAALAEAREKLTVLQARQSELAAQVQATDLNAARKEMENQLAAAEAHVAQLMTDEESGAAEFERLEADIEQQAADLSRKTQDTEEELAQQQSQKLKLAAQVEELAQQLKVVQARCKQNEERRQRLEKEIDDAQEELTRLAERKITLDNLIKNGEVEVREQSRCLESLRRHIHDAEQRHSWLLEARETFNESGGPYDFSDATRTAAILHELREIEARAAVMSSKLSQKSAILYDERRREYEELVKQRTALGEDKEAIQRCITEIESKKWGALDRMVGVVSSIFGKLFATCLPGAAAQLLEERDAANHLTGLSVRVSFNEKPKESLSELSGGQRSLLALCLILAILRVRPAPLYILDEVDAALDPSHTQNIGRMLQLYFPRSQFLLVSLKDGMFNNANVLYHIRNTQGYSEVARIAHKPASHPTPTPADVDAPPEASDTKREAPVPSSV</sequence>
<dbReference type="InterPro" id="IPR027120">
    <property type="entry name" value="Smc2_ABC"/>
</dbReference>
<feature type="coiled-coil region" evidence="12">
    <location>
        <begin position="750"/>
        <end position="944"/>
    </location>
</feature>
<evidence type="ECO:0000256" key="7">
    <source>
        <dbReference type="ARBA" id="ARBA00023054"/>
    </source>
</evidence>
<feature type="coiled-coil region" evidence="12">
    <location>
        <begin position="297"/>
        <end position="345"/>
    </location>
</feature>
<comment type="caution">
    <text evidence="15">The sequence shown here is derived from an EMBL/GenBank/DDBJ whole genome shotgun (WGS) entry which is preliminary data.</text>
</comment>
<dbReference type="InterPro" id="IPR024704">
    <property type="entry name" value="SMC"/>
</dbReference>
<feature type="coiled-coil region" evidence="12">
    <location>
        <begin position="463"/>
        <end position="501"/>
    </location>
</feature>
<dbReference type="GO" id="GO:0030261">
    <property type="term" value="P:chromosome condensation"/>
    <property type="evidence" value="ECO:0007669"/>
    <property type="project" value="UniProtKB-KW"/>
</dbReference>